<evidence type="ECO:0000313" key="4">
    <source>
        <dbReference type="EMBL" id="KHN97149.1"/>
    </source>
</evidence>
<comment type="caution">
    <text evidence="4">The sequence shown here is derived from an EMBL/GenBank/DDBJ whole genome shotgun (WGS) entry which is preliminary data.</text>
</comment>
<dbReference type="GO" id="GO:0016757">
    <property type="term" value="F:glycosyltransferase activity"/>
    <property type="evidence" value="ECO:0007669"/>
    <property type="project" value="TreeGrafter"/>
</dbReference>
<gene>
    <name evidence="4" type="ORF">MAM_04746</name>
</gene>
<evidence type="ECO:0000256" key="2">
    <source>
        <dbReference type="SAM" id="SignalP"/>
    </source>
</evidence>
<feature type="region of interest" description="Disordered" evidence="1">
    <location>
        <begin position="276"/>
        <end position="317"/>
    </location>
</feature>
<proteinExistence type="predicted"/>
<dbReference type="EMBL" id="AZHE01000011">
    <property type="protein sequence ID" value="KHN97149.1"/>
    <property type="molecule type" value="Genomic_DNA"/>
</dbReference>
<keyword evidence="5" id="KW-1185">Reference proteome</keyword>
<keyword evidence="4" id="KW-0808">Transferase</keyword>
<dbReference type="GO" id="GO:0005975">
    <property type="term" value="P:carbohydrate metabolic process"/>
    <property type="evidence" value="ECO:0007669"/>
    <property type="project" value="InterPro"/>
</dbReference>
<dbReference type="GeneID" id="63739201"/>
<dbReference type="STRING" id="1081103.A0A0B2WU26"/>
<feature type="domain" description="GH16" evidence="3">
    <location>
        <begin position="28"/>
        <end position="237"/>
    </location>
</feature>
<dbReference type="HOGENOM" id="CLU_027506_3_1_1"/>
<dbReference type="GO" id="GO:0031505">
    <property type="term" value="P:fungal-type cell wall organization"/>
    <property type="evidence" value="ECO:0007669"/>
    <property type="project" value="TreeGrafter"/>
</dbReference>
<dbReference type="GO" id="GO:0004553">
    <property type="term" value="F:hydrolase activity, hydrolyzing O-glycosyl compounds"/>
    <property type="evidence" value="ECO:0007669"/>
    <property type="project" value="InterPro"/>
</dbReference>
<evidence type="ECO:0000259" key="3">
    <source>
        <dbReference type="PROSITE" id="PS51762"/>
    </source>
</evidence>
<protein>
    <submittedName>
        <fullName evidence="4">Cell wall glucanosyltransferase Mwg1</fullName>
    </submittedName>
</protein>
<feature type="chain" id="PRO_5002078520" evidence="2">
    <location>
        <begin position="26"/>
        <end position="339"/>
    </location>
</feature>
<dbReference type="InterPro" id="IPR050546">
    <property type="entry name" value="Glycosyl_Hydrlase_16"/>
</dbReference>
<dbReference type="GO" id="GO:0009277">
    <property type="term" value="C:fungal-type cell wall"/>
    <property type="evidence" value="ECO:0007669"/>
    <property type="project" value="TreeGrafter"/>
</dbReference>
<keyword evidence="2" id="KW-0732">Signal</keyword>
<evidence type="ECO:0000256" key="1">
    <source>
        <dbReference type="SAM" id="MobiDB-lite"/>
    </source>
</evidence>
<dbReference type="PANTHER" id="PTHR10963:SF68">
    <property type="entry name" value="GLYCOSIDASE CRH1-RELATED"/>
    <property type="match status" value="1"/>
</dbReference>
<dbReference type="InterPro" id="IPR013320">
    <property type="entry name" value="ConA-like_dom_sf"/>
</dbReference>
<reference evidence="4 5" key="1">
    <citation type="journal article" date="2014" name="Proc. Natl. Acad. Sci. U.S.A.">
        <title>Trajectory and genomic determinants of fungal-pathogen speciation and host adaptation.</title>
        <authorList>
            <person name="Hu X."/>
            <person name="Xiao G."/>
            <person name="Zheng P."/>
            <person name="Shang Y."/>
            <person name="Su Y."/>
            <person name="Zhang X."/>
            <person name="Liu X."/>
            <person name="Zhan S."/>
            <person name="St Leger R.J."/>
            <person name="Wang C."/>
        </authorList>
    </citation>
    <scope>NUCLEOTIDE SEQUENCE [LARGE SCALE GENOMIC DNA]</scope>
    <source>
        <strain evidence="4 5">ARSEF 1941</strain>
    </source>
</reference>
<dbReference type="Proteomes" id="UP000030816">
    <property type="component" value="Unassembled WGS sequence"/>
</dbReference>
<name>A0A0B2WU26_METAS</name>
<dbReference type="InterPro" id="IPR000757">
    <property type="entry name" value="Beta-glucanase-like"/>
</dbReference>
<organism evidence="4 5">
    <name type="scientific">Metarhizium album (strain ARSEF 1941)</name>
    <dbReference type="NCBI Taxonomy" id="1081103"/>
    <lineage>
        <taxon>Eukaryota</taxon>
        <taxon>Fungi</taxon>
        <taxon>Dikarya</taxon>
        <taxon>Ascomycota</taxon>
        <taxon>Pezizomycotina</taxon>
        <taxon>Sordariomycetes</taxon>
        <taxon>Hypocreomycetidae</taxon>
        <taxon>Hypocreales</taxon>
        <taxon>Clavicipitaceae</taxon>
        <taxon>Metarhizium</taxon>
    </lineage>
</organism>
<dbReference type="OrthoDB" id="4781at2759"/>
<feature type="compositionally biased region" description="Low complexity" evidence="1">
    <location>
        <begin position="294"/>
        <end position="309"/>
    </location>
</feature>
<dbReference type="PROSITE" id="PS51762">
    <property type="entry name" value="GH16_2"/>
    <property type="match status" value="1"/>
</dbReference>
<sequence length="339" mass="37113">MLRPRWWPLCLAALAAASLKDLASCDPLRKDMHCPPDAAFAGKASFDFTASDWDKVLDFWGVDEATASDRKRLDFDTAGDGLAMGMWKPGDAPTLVSSKYLLFGKVSVTLRAAEGRGLVTAMVLKSDSGDEIDWTNYFYDGQALFNTYNDTYDLATSSFGAFHKFSLEWTDQFLSFSVNDTIRKVWYVGEIPAAKWPQTPMQVKLGVWSVGNDSDAGEIEWAGGLPDWASAPHRAYFRSVEMEDYTGFCNRTDGPVEYQYDERTVGWQKIRIAGCESRPGPELPSPSPVRTADATATETSQSDETTSTAGDDDNGGTGLSTGLSSTLAAVVCLAWFLLV</sequence>
<feature type="signal peptide" evidence="2">
    <location>
        <begin position="1"/>
        <end position="25"/>
    </location>
</feature>
<evidence type="ECO:0000313" key="5">
    <source>
        <dbReference type="Proteomes" id="UP000030816"/>
    </source>
</evidence>
<dbReference type="RefSeq" id="XP_040678215.1">
    <property type="nucleotide sequence ID" value="XM_040823544.1"/>
</dbReference>
<dbReference type="AlphaFoldDB" id="A0A0B2WU26"/>
<dbReference type="Gene3D" id="2.60.120.200">
    <property type="match status" value="1"/>
</dbReference>
<dbReference type="PANTHER" id="PTHR10963">
    <property type="entry name" value="GLYCOSYL HYDROLASE-RELATED"/>
    <property type="match status" value="1"/>
</dbReference>
<dbReference type="SUPFAM" id="SSF49899">
    <property type="entry name" value="Concanavalin A-like lectins/glucanases"/>
    <property type="match status" value="1"/>
</dbReference>
<dbReference type="Pfam" id="PF00722">
    <property type="entry name" value="Glyco_hydro_16"/>
    <property type="match status" value="1"/>
</dbReference>
<accession>A0A0B2WU26</accession>